<organism evidence="2 3">
    <name type="scientific">Halomicronema hongdechloris C2206</name>
    <dbReference type="NCBI Taxonomy" id="1641165"/>
    <lineage>
        <taxon>Bacteria</taxon>
        <taxon>Bacillati</taxon>
        <taxon>Cyanobacteriota</taxon>
        <taxon>Cyanophyceae</taxon>
        <taxon>Nodosilineales</taxon>
        <taxon>Nodosilineaceae</taxon>
        <taxon>Halomicronema</taxon>
    </lineage>
</organism>
<dbReference type="InterPro" id="IPR002934">
    <property type="entry name" value="Polymerase_NTP_transf_dom"/>
</dbReference>
<dbReference type="GO" id="GO:0016779">
    <property type="term" value="F:nucleotidyltransferase activity"/>
    <property type="evidence" value="ECO:0007669"/>
    <property type="project" value="InterPro"/>
</dbReference>
<dbReference type="Gene3D" id="3.30.460.10">
    <property type="entry name" value="Beta Polymerase, domain 2"/>
    <property type="match status" value="1"/>
</dbReference>
<accession>A0A1Z3HGX7</accession>
<dbReference type="OrthoDB" id="9813766at2"/>
<dbReference type="EMBL" id="CP021983">
    <property type="protein sequence ID" value="ASC69579.1"/>
    <property type="molecule type" value="Genomic_DNA"/>
</dbReference>
<evidence type="ECO:0000313" key="3">
    <source>
        <dbReference type="Proteomes" id="UP000191901"/>
    </source>
</evidence>
<dbReference type="CDD" id="cd05403">
    <property type="entry name" value="NT_KNTase_like"/>
    <property type="match status" value="1"/>
</dbReference>
<name>A0A1Z3HGX7_9CYAN</name>
<sequence>MPVRSLNSSVMGWPNRDQVEAALRRWVGQITQPPTSLQAVGYFGSYARNEAGVGSDLDLVIIVDHSDAPPYMRSHRWNLHHLPVPTEAIVYTQAEWQHLQQSQSRFAQTLATETIWVFPEGVDE</sequence>
<evidence type="ECO:0000313" key="2">
    <source>
        <dbReference type="EMBL" id="ASC69579.1"/>
    </source>
</evidence>
<dbReference type="Proteomes" id="UP000191901">
    <property type="component" value="Chromosome"/>
</dbReference>
<dbReference type="InterPro" id="IPR043519">
    <property type="entry name" value="NT_sf"/>
</dbReference>
<feature type="domain" description="Polymerase nucleotidyl transferase" evidence="1">
    <location>
        <begin position="39"/>
        <end position="66"/>
    </location>
</feature>
<dbReference type="AlphaFoldDB" id="A0A1Z3HGX7"/>
<protein>
    <recommendedName>
        <fullName evidence="1">Polymerase nucleotidyl transferase domain-containing protein</fullName>
    </recommendedName>
</protein>
<dbReference type="STRING" id="1641165.XM38_19270"/>
<dbReference type="Pfam" id="PF01909">
    <property type="entry name" value="NTP_transf_2"/>
    <property type="match status" value="1"/>
</dbReference>
<dbReference type="SUPFAM" id="SSF81301">
    <property type="entry name" value="Nucleotidyltransferase"/>
    <property type="match status" value="1"/>
</dbReference>
<dbReference type="KEGG" id="hhg:XM38_005060"/>
<gene>
    <name evidence="2" type="ORF">XM38_005060</name>
</gene>
<reference evidence="2 3" key="1">
    <citation type="journal article" date="2016" name="Biochim. Biophys. Acta">
        <title>Characterization of red-shifted phycobilisomes isolated from the chlorophyll f-containing cyanobacterium Halomicronema hongdechloris.</title>
        <authorList>
            <person name="Li Y."/>
            <person name="Lin Y."/>
            <person name="Garvey C.J."/>
            <person name="Birch D."/>
            <person name="Corkery R.W."/>
            <person name="Loughlin P.C."/>
            <person name="Scheer H."/>
            <person name="Willows R.D."/>
            <person name="Chen M."/>
        </authorList>
    </citation>
    <scope>NUCLEOTIDE SEQUENCE [LARGE SCALE GENOMIC DNA]</scope>
    <source>
        <strain evidence="2 3">C2206</strain>
    </source>
</reference>
<evidence type="ECO:0000259" key="1">
    <source>
        <dbReference type="Pfam" id="PF01909"/>
    </source>
</evidence>
<keyword evidence="3" id="KW-1185">Reference proteome</keyword>
<proteinExistence type="predicted"/>